<name>A0A4Y8WMS8_9PORP</name>
<gene>
    <name evidence="1" type="ORF">E4P47_07710</name>
</gene>
<sequence>MNKRLLLILICLLPFASDVMGQSEHFTTYYGRTIQVGDTLWVGAPKHCNSIFLPELKADKYIKNKYLVTADMNSYYYQPLVVDSLLKDRILMDNNYSNQTINALCSASNGAQFYVNIDNAVHNYELQMGQGYNEAYRQQYSELTDLTKLLYYIHTEQIPIDDKAILRYILLVNPELGKTCEHDKFTFRRERDHYLSLLKADLATFPEKLEKTTFYYPKKLNNGLGNDKTYDPEINGYLITELYDCKGYYDSGYNTHDICLLHQPCKTILEMSEDKAEAYERKLKGNSPYLNRYEYAMVYVRLMPFEKGAYVTNEYVCALLLGAEIFDHPSCKCNYLGNVTFDPHHYDNVLREQKKELTKKKIETVAEVAGGILGILSLF</sequence>
<organism evidence="1 2">
    <name type="scientific">Porphyromonas levii</name>
    <dbReference type="NCBI Taxonomy" id="28114"/>
    <lineage>
        <taxon>Bacteria</taxon>
        <taxon>Pseudomonadati</taxon>
        <taxon>Bacteroidota</taxon>
        <taxon>Bacteroidia</taxon>
        <taxon>Bacteroidales</taxon>
        <taxon>Porphyromonadaceae</taxon>
        <taxon>Porphyromonas</taxon>
    </lineage>
</organism>
<proteinExistence type="predicted"/>
<keyword evidence="2" id="KW-1185">Reference proteome</keyword>
<evidence type="ECO:0008006" key="3">
    <source>
        <dbReference type="Google" id="ProtNLM"/>
    </source>
</evidence>
<dbReference type="Proteomes" id="UP000297225">
    <property type="component" value="Unassembled WGS sequence"/>
</dbReference>
<evidence type="ECO:0000313" key="2">
    <source>
        <dbReference type="Proteomes" id="UP000297225"/>
    </source>
</evidence>
<dbReference type="EMBL" id="SPNC01000129">
    <property type="protein sequence ID" value="TFH94396.1"/>
    <property type="molecule type" value="Genomic_DNA"/>
</dbReference>
<dbReference type="AlphaFoldDB" id="A0A4Y8WMS8"/>
<accession>A0A4Y8WMS8</accession>
<evidence type="ECO:0000313" key="1">
    <source>
        <dbReference type="EMBL" id="TFH94396.1"/>
    </source>
</evidence>
<reference evidence="1 2" key="1">
    <citation type="submission" date="2019-03" db="EMBL/GenBank/DDBJ databases">
        <title>Porphyromonas levii Isolated from the Uterus of Dairy Cows.</title>
        <authorList>
            <person name="Francis A.M."/>
        </authorList>
    </citation>
    <scope>NUCLEOTIDE SEQUENCE [LARGE SCALE GENOMIC DNA]</scope>
    <source>
        <strain evidence="1 2">AF5678</strain>
    </source>
</reference>
<comment type="caution">
    <text evidence="1">The sequence shown here is derived from an EMBL/GenBank/DDBJ whole genome shotgun (WGS) entry which is preliminary data.</text>
</comment>
<dbReference type="STRING" id="1122973.GCA_000379925_01794"/>
<protein>
    <recommendedName>
        <fullName evidence="3">DUF4852 domain-containing protein</fullName>
    </recommendedName>
</protein>
<dbReference type="RefSeq" id="WP_134849026.1">
    <property type="nucleotide sequence ID" value="NZ_CP197400.1"/>
</dbReference>
<dbReference type="OrthoDB" id="1042780at2"/>